<dbReference type="EMBL" id="CM002798">
    <property type="protein sequence ID" value="KZN90119.1"/>
    <property type="molecule type" value="Genomic_DNA"/>
</dbReference>
<evidence type="ECO:0000256" key="1">
    <source>
        <dbReference type="SAM" id="MobiDB-lite"/>
    </source>
</evidence>
<feature type="chain" id="PRO_5007893351" evidence="2">
    <location>
        <begin position="23"/>
        <end position="228"/>
    </location>
</feature>
<feature type="region of interest" description="Disordered" evidence="1">
    <location>
        <begin position="73"/>
        <end position="145"/>
    </location>
</feature>
<dbReference type="AlphaFoldDB" id="A0A167V7T2"/>
<reference evidence="3" key="1">
    <citation type="journal article" date="2014" name="Genome Announc.">
        <title>Complete sequencing and chromosome-scale genome assembly of the industrial progenitor strain P2niaD18 from the penicillin producer Penicillium chrysogenum.</title>
        <authorList>
            <person name="Specht T."/>
            <person name="Dahlmann T.A."/>
            <person name="Zadra I."/>
            <person name="Kurnsteiner H."/>
            <person name="Kuck U."/>
        </authorList>
    </citation>
    <scope>NUCLEOTIDE SEQUENCE [LARGE SCALE GENOMIC DNA]</scope>
    <source>
        <strain evidence="3">P2niaD18</strain>
    </source>
</reference>
<proteinExistence type="predicted"/>
<gene>
    <name evidence="3" type="ORF">EN45_002300</name>
</gene>
<feature type="region of interest" description="Disordered" evidence="1">
    <location>
        <begin position="207"/>
        <end position="228"/>
    </location>
</feature>
<feature type="compositionally biased region" description="Low complexity" evidence="1">
    <location>
        <begin position="73"/>
        <end position="84"/>
    </location>
</feature>
<evidence type="ECO:0000256" key="2">
    <source>
        <dbReference type="SAM" id="SignalP"/>
    </source>
</evidence>
<evidence type="ECO:0000313" key="3">
    <source>
        <dbReference type="EMBL" id="KZN90119.1"/>
    </source>
</evidence>
<sequence length="228" mass="25230">MTHGPFWGIGSWALQTLIATSGLENKLFISACATSPVTSGWENSLSYLDTDPTMGRIRKIPFTDQRQSFRSRLQRALSLSSSESENIWSPPGSAEGDTTEEESSLQENGSFGNHHNDIVVEDGQESPPHTWSMGPRPEEELEQPGQANLAEDCNVIALQCAADLDIRTKLMQKALDNSNSWIATIRSDLEDIRSRLAVVETAMEMMAKEGKNSTTEDNATRRTLRSQQ</sequence>
<keyword evidence="2" id="KW-0732">Signal</keyword>
<dbReference type="Proteomes" id="UP000076449">
    <property type="component" value="Chromosome I"/>
</dbReference>
<organism evidence="3">
    <name type="scientific">Penicillium chrysogenum</name>
    <name type="common">Penicillium notatum</name>
    <dbReference type="NCBI Taxonomy" id="5076"/>
    <lineage>
        <taxon>Eukaryota</taxon>
        <taxon>Fungi</taxon>
        <taxon>Dikarya</taxon>
        <taxon>Ascomycota</taxon>
        <taxon>Pezizomycotina</taxon>
        <taxon>Eurotiomycetes</taxon>
        <taxon>Eurotiomycetidae</taxon>
        <taxon>Eurotiales</taxon>
        <taxon>Aspergillaceae</taxon>
        <taxon>Penicillium</taxon>
        <taxon>Penicillium chrysogenum species complex</taxon>
    </lineage>
</organism>
<name>A0A167V7T2_PENCH</name>
<protein>
    <submittedName>
        <fullName evidence="3">Uncharacterized protein</fullName>
    </submittedName>
</protein>
<feature type="signal peptide" evidence="2">
    <location>
        <begin position="1"/>
        <end position="22"/>
    </location>
</feature>
<accession>A0A167V7T2</accession>